<feature type="transmembrane region" description="Helical" evidence="1">
    <location>
        <begin position="59"/>
        <end position="78"/>
    </location>
</feature>
<evidence type="ECO:0000313" key="3">
    <source>
        <dbReference type="Proteomes" id="UP000030745"/>
    </source>
</evidence>
<dbReference type="EMBL" id="KK583372">
    <property type="protein sequence ID" value="KDO19077.1"/>
    <property type="molecule type" value="Genomic_DNA"/>
</dbReference>
<accession>A0A067BWV0</accession>
<keyword evidence="3" id="KW-1185">Reference proteome</keyword>
<proteinExistence type="predicted"/>
<dbReference type="VEuPathDB" id="FungiDB:SPRG_14712"/>
<gene>
    <name evidence="2" type="ORF">SPRG_14712</name>
</gene>
<organism evidence="2 3">
    <name type="scientific">Saprolegnia parasitica (strain CBS 223.65)</name>
    <dbReference type="NCBI Taxonomy" id="695850"/>
    <lineage>
        <taxon>Eukaryota</taxon>
        <taxon>Sar</taxon>
        <taxon>Stramenopiles</taxon>
        <taxon>Oomycota</taxon>
        <taxon>Saprolegniomycetes</taxon>
        <taxon>Saprolegniales</taxon>
        <taxon>Saprolegniaceae</taxon>
        <taxon>Saprolegnia</taxon>
    </lineage>
</organism>
<dbReference type="Proteomes" id="UP000030745">
    <property type="component" value="Unassembled WGS sequence"/>
</dbReference>
<name>A0A067BWV0_SAPPC</name>
<feature type="transmembrane region" description="Helical" evidence="1">
    <location>
        <begin position="114"/>
        <end position="132"/>
    </location>
</feature>
<feature type="transmembrane region" description="Helical" evidence="1">
    <location>
        <begin position="30"/>
        <end position="52"/>
    </location>
</feature>
<reference evidence="2 3" key="1">
    <citation type="journal article" date="2013" name="PLoS Genet.">
        <title>Distinctive expansion of potential virulence genes in the genome of the oomycete fish pathogen Saprolegnia parasitica.</title>
        <authorList>
            <person name="Jiang R.H."/>
            <person name="de Bruijn I."/>
            <person name="Haas B.J."/>
            <person name="Belmonte R."/>
            <person name="Lobach L."/>
            <person name="Christie J."/>
            <person name="van den Ackerveken G."/>
            <person name="Bottin A."/>
            <person name="Bulone V."/>
            <person name="Diaz-Moreno S.M."/>
            <person name="Dumas B."/>
            <person name="Fan L."/>
            <person name="Gaulin E."/>
            <person name="Govers F."/>
            <person name="Grenville-Briggs L.J."/>
            <person name="Horner N.R."/>
            <person name="Levin J.Z."/>
            <person name="Mammella M."/>
            <person name="Meijer H.J."/>
            <person name="Morris P."/>
            <person name="Nusbaum C."/>
            <person name="Oome S."/>
            <person name="Phillips A.J."/>
            <person name="van Rooyen D."/>
            <person name="Rzeszutek E."/>
            <person name="Saraiva M."/>
            <person name="Secombes C.J."/>
            <person name="Seidl M.F."/>
            <person name="Snel B."/>
            <person name="Stassen J.H."/>
            <person name="Sykes S."/>
            <person name="Tripathy S."/>
            <person name="van den Berg H."/>
            <person name="Vega-Arreguin J.C."/>
            <person name="Wawra S."/>
            <person name="Young S.K."/>
            <person name="Zeng Q."/>
            <person name="Dieguez-Uribeondo J."/>
            <person name="Russ C."/>
            <person name="Tyler B.M."/>
            <person name="van West P."/>
        </authorList>
    </citation>
    <scope>NUCLEOTIDE SEQUENCE [LARGE SCALE GENOMIC DNA]</scope>
    <source>
        <strain evidence="2 3">CBS 223.65</strain>
    </source>
</reference>
<dbReference type="RefSeq" id="XP_012210204.1">
    <property type="nucleotide sequence ID" value="XM_012354814.1"/>
</dbReference>
<sequence length="225" mass="24466">MVVLSTATLQLQTSGSLSHFATVRDPWYKTLLAANEVTWLITIVNDILLVATGPYAAHYVVLNGVLVWIVAAVISIWAPVTATLSVNLTCQVEAVDYQVLCTAGTIAIGHLGRMALLMGLVLVSHGICYVVVRSYHPRSATGVTSLFLTSGAKYLFTQSPWMHNNVYYVDRASAALDGLLTLRLGAEMVIFDIKLWRVFLLPMPPKTSLPQALVVATPLRDDALL</sequence>
<dbReference type="AlphaFoldDB" id="A0A067BWV0"/>
<dbReference type="KEGG" id="spar:SPRG_14712"/>
<keyword evidence="1" id="KW-0472">Membrane</keyword>
<evidence type="ECO:0000256" key="1">
    <source>
        <dbReference type="SAM" id="Phobius"/>
    </source>
</evidence>
<evidence type="ECO:0000313" key="2">
    <source>
        <dbReference type="EMBL" id="KDO19077.1"/>
    </source>
</evidence>
<dbReference type="GeneID" id="24136503"/>
<keyword evidence="1" id="KW-0812">Transmembrane</keyword>
<protein>
    <submittedName>
        <fullName evidence="2">Uncharacterized protein</fullName>
    </submittedName>
</protein>
<keyword evidence="1" id="KW-1133">Transmembrane helix</keyword>
<dbReference type="OrthoDB" id="79078at2759"/>